<organism evidence="1 2">
    <name type="scientific">Cnephaeus nilssonii</name>
    <name type="common">Northern bat</name>
    <name type="synonym">Eptesicus nilssonii</name>
    <dbReference type="NCBI Taxonomy" id="3371016"/>
    <lineage>
        <taxon>Eukaryota</taxon>
        <taxon>Metazoa</taxon>
        <taxon>Chordata</taxon>
        <taxon>Craniata</taxon>
        <taxon>Vertebrata</taxon>
        <taxon>Euteleostomi</taxon>
        <taxon>Mammalia</taxon>
        <taxon>Eutheria</taxon>
        <taxon>Laurasiatheria</taxon>
        <taxon>Chiroptera</taxon>
        <taxon>Yangochiroptera</taxon>
        <taxon>Vespertilionidae</taxon>
        <taxon>Cnephaeus</taxon>
    </lineage>
</organism>
<keyword evidence="2" id="KW-1185">Reference proteome</keyword>
<dbReference type="AlphaFoldDB" id="A0AA40HLS3"/>
<sequence length="69" mass="7666">MVEPRPELGNAKHNKKILKKMQANNAKTMNACAKAVNSFTNPKEVKPKIPRATLLAVLNLWVANHCCRA</sequence>
<name>A0AA40HLS3_CNENI</name>
<dbReference type="Proteomes" id="UP001177744">
    <property type="component" value="Unassembled WGS sequence"/>
</dbReference>
<accession>A0AA40HLS3</accession>
<evidence type="ECO:0008006" key="3">
    <source>
        <dbReference type="Google" id="ProtNLM"/>
    </source>
</evidence>
<evidence type="ECO:0000313" key="1">
    <source>
        <dbReference type="EMBL" id="KAK1333559.1"/>
    </source>
</evidence>
<dbReference type="EMBL" id="JAULJE010000016">
    <property type="protein sequence ID" value="KAK1333559.1"/>
    <property type="molecule type" value="Genomic_DNA"/>
</dbReference>
<protein>
    <recommendedName>
        <fullName evidence="3">60S ribosomal protein L29</fullName>
    </recommendedName>
</protein>
<comment type="caution">
    <text evidence="1">The sequence shown here is derived from an EMBL/GenBank/DDBJ whole genome shotgun (WGS) entry which is preliminary data.</text>
</comment>
<evidence type="ECO:0000313" key="2">
    <source>
        <dbReference type="Proteomes" id="UP001177744"/>
    </source>
</evidence>
<proteinExistence type="predicted"/>
<reference evidence="1" key="1">
    <citation type="submission" date="2023-06" db="EMBL/GenBank/DDBJ databases">
        <title>Reference genome for the Northern bat (Eptesicus nilssonii), a most northern bat species.</title>
        <authorList>
            <person name="Laine V.N."/>
            <person name="Pulliainen A.T."/>
            <person name="Lilley T.M."/>
        </authorList>
    </citation>
    <scope>NUCLEOTIDE SEQUENCE</scope>
    <source>
        <strain evidence="1">BLF_Eptnil</strain>
        <tissue evidence="1">Kidney</tissue>
    </source>
</reference>
<gene>
    <name evidence="1" type="ORF">QTO34_005944</name>
</gene>